<dbReference type="Proteomes" id="UP000317046">
    <property type="component" value="Unassembled WGS sequence"/>
</dbReference>
<keyword evidence="4" id="KW-0503">Monooxygenase</keyword>
<dbReference type="Gene3D" id="3.20.20.30">
    <property type="entry name" value="Luciferase-like domain"/>
    <property type="match status" value="1"/>
</dbReference>
<dbReference type="GO" id="GO:0046306">
    <property type="term" value="P:alkanesulfonate catabolic process"/>
    <property type="evidence" value="ECO:0007669"/>
    <property type="project" value="TreeGrafter"/>
</dbReference>
<keyword evidence="1" id="KW-0285">Flavoprotein</keyword>
<evidence type="ECO:0000256" key="4">
    <source>
        <dbReference type="ARBA" id="ARBA00023033"/>
    </source>
</evidence>
<evidence type="ECO:0000256" key="3">
    <source>
        <dbReference type="ARBA" id="ARBA00023002"/>
    </source>
</evidence>
<dbReference type="InterPro" id="IPR036661">
    <property type="entry name" value="Luciferase-like_sf"/>
</dbReference>
<evidence type="ECO:0000256" key="2">
    <source>
        <dbReference type="ARBA" id="ARBA00022643"/>
    </source>
</evidence>
<keyword evidence="2" id="KW-0288">FMN</keyword>
<protein>
    <submittedName>
        <fullName evidence="6">Luciferase</fullName>
    </submittedName>
</protein>
<organism evidence="6 7">
    <name type="scientific">Cellulomonas cellasea</name>
    <dbReference type="NCBI Taxonomy" id="43670"/>
    <lineage>
        <taxon>Bacteria</taxon>
        <taxon>Bacillati</taxon>
        <taxon>Actinomycetota</taxon>
        <taxon>Actinomycetes</taxon>
        <taxon>Micrococcales</taxon>
        <taxon>Cellulomonadaceae</taxon>
        <taxon>Cellulomonas</taxon>
    </lineage>
</organism>
<comment type="caution">
    <text evidence="6">The sequence shown here is derived from an EMBL/GenBank/DDBJ whole genome shotgun (WGS) entry which is preliminary data.</text>
</comment>
<dbReference type="InterPro" id="IPR011251">
    <property type="entry name" value="Luciferase-like_dom"/>
</dbReference>
<keyword evidence="3" id="KW-0560">Oxidoreductase</keyword>
<dbReference type="EMBL" id="BJLR01000017">
    <property type="protein sequence ID" value="GEA87860.1"/>
    <property type="molecule type" value="Genomic_DNA"/>
</dbReference>
<evidence type="ECO:0000313" key="7">
    <source>
        <dbReference type="Proteomes" id="UP000317046"/>
    </source>
</evidence>
<dbReference type="SUPFAM" id="SSF51679">
    <property type="entry name" value="Bacterial luciferase-like"/>
    <property type="match status" value="1"/>
</dbReference>
<dbReference type="PANTHER" id="PTHR42847:SF4">
    <property type="entry name" value="ALKANESULFONATE MONOOXYGENASE-RELATED"/>
    <property type="match status" value="1"/>
</dbReference>
<keyword evidence="7" id="KW-1185">Reference proteome</keyword>
<proteinExistence type="predicted"/>
<dbReference type="GO" id="GO:0008726">
    <property type="term" value="F:alkanesulfonate monooxygenase activity"/>
    <property type="evidence" value="ECO:0007669"/>
    <property type="project" value="TreeGrafter"/>
</dbReference>
<reference evidence="6" key="1">
    <citation type="submission" date="2019-06" db="EMBL/GenBank/DDBJ databases">
        <title>Whole genome shotgun sequence of Cellulomonas cellasea NBRC 3753.</title>
        <authorList>
            <person name="Hosoyama A."/>
            <person name="Uohara A."/>
            <person name="Ohji S."/>
            <person name="Ichikawa N."/>
        </authorList>
    </citation>
    <scope>NUCLEOTIDE SEQUENCE [LARGE SCALE GENOMIC DNA]</scope>
    <source>
        <strain evidence="6">NBRC 3753</strain>
    </source>
</reference>
<evidence type="ECO:0000259" key="5">
    <source>
        <dbReference type="Pfam" id="PF00296"/>
    </source>
</evidence>
<evidence type="ECO:0000313" key="6">
    <source>
        <dbReference type="EMBL" id="GEA87860.1"/>
    </source>
</evidence>
<dbReference type="PANTHER" id="PTHR42847">
    <property type="entry name" value="ALKANESULFONATE MONOOXYGENASE"/>
    <property type="match status" value="1"/>
</dbReference>
<gene>
    <name evidence="6" type="ORF">CCE01nite_18090</name>
</gene>
<sequence>MRPVGDLPEGPEQAYASAAVGSLTGMDALREDGTGAGAAEGMRIGIVLLPQERWAEQRSKWQRAEEYGFDHAWTYDHLAWRSLVDEPWFATVPLLAAAAAVTERIELGTWVASPNFRHPVPFAKDVMGLDDISGGRFVLGLGAGGEGFDASVLGPPPTRPERTRRFTEFVEVLDELLTHPVTHHAGEFYVADAARMIPGTHRRPRTPFVVAANGPRAMAVAARHGQGWATFGPTFEPGELDDATPAQAQERWWEGLAALTDVFDGVLAATPPGGSAAGDGTGADAGVPREPLRRYLSIDGAPVFALDSVDVLVEGVERAAALGFTDLVLHWPRAEGIYAGSEAVLEEAASRLPELRRVPVVAR</sequence>
<feature type="domain" description="Luciferase-like" evidence="5">
    <location>
        <begin position="45"/>
        <end position="241"/>
    </location>
</feature>
<accession>A0A4Y3KYA5</accession>
<dbReference type="Pfam" id="PF00296">
    <property type="entry name" value="Bac_luciferase"/>
    <property type="match status" value="1"/>
</dbReference>
<name>A0A4Y3KYA5_9CELL</name>
<evidence type="ECO:0000256" key="1">
    <source>
        <dbReference type="ARBA" id="ARBA00022630"/>
    </source>
</evidence>
<dbReference type="InterPro" id="IPR050172">
    <property type="entry name" value="SsuD_RutA_monooxygenase"/>
</dbReference>
<dbReference type="AlphaFoldDB" id="A0A4Y3KYA5"/>